<dbReference type="Proteomes" id="UP000249757">
    <property type="component" value="Unassembled WGS sequence"/>
</dbReference>
<keyword evidence="2" id="KW-0418">Kinase</keyword>
<comment type="caution">
    <text evidence="1">The sequence shown here is derived from an EMBL/GenBank/DDBJ whole genome shotgun (WGS) entry which is preliminary data.</text>
</comment>
<gene>
    <name evidence="2" type="ORF">Ptr86124_012737</name>
    <name evidence="1" type="ORF">PtrM4_103980</name>
</gene>
<keyword evidence="2" id="KW-0723">Serine/threonine-protein kinase</keyword>
<evidence type="ECO:0000313" key="1">
    <source>
        <dbReference type="EMBL" id="KAF7570396.1"/>
    </source>
</evidence>
<reference evidence="2" key="3">
    <citation type="journal article" date="2022" name="bioRxiv">
        <title>A global pangenome for the wheat fungal pathogen Pyrenophora tritici-repentis and prediction of effector protein structural homology.</title>
        <authorList>
            <person name="Moolhuijzen P."/>
            <person name="See P.T."/>
            <person name="Shi G."/>
            <person name="Powell H.R."/>
            <person name="Cockram J."/>
            <person name="Jorgensen L.N."/>
            <person name="Benslimane H."/>
            <person name="Strelkov S.E."/>
            <person name="Turner J."/>
            <person name="Liu Z."/>
            <person name="Moffat C.S."/>
        </authorList>
    </citation>
    <scope>NUCLEOTIDE SEQUENCE</scope>
    <source>
        <strain evidence="2">86-124</strain>
    </source>
</reference>
<sequence length="105" mass="12116">MWTSLEILIELPWNTAADIWSFRAILISLIYGGHFNLFQPKGLNRDDEEYVLGVVEEQFKYFGPFLAKISGITDLETVRSIMLLMQNILKEKTTPFSRTIESEVS</sequence>
<dbReference type="EMBL" id="NRDI02000027">
    <property type="protein sequence ID" value="KAI1508249.1"/>
    <property type="molecule type" value="Genomic_DNA"/>
</dbReference>
<dbReference type="GO" id="GO:0004674">
    <property type="term" value="F:protein serine/threonine kinase activity"/>
    <property type="evidence" value="ECO:0007669"/>
    <property type="project" value="UniProtKB-KW"/>
</dbReference>
<reference evidence="4" key="4">
    <citation type="journal article" date="2022" name="Microb. Genom.">
        <title>A global pangenome for the wheat fungal pathogen Pyrenophora tritici-repentis and prediction of effector protein structural homology.</title>
        <authorList>
            <person name="Moolhuijzen P.M."/>
            <person name="See P.T."/>
            <person name="Shi G."/>
            <person name="Powell H.R."/>
            <person name="Cockram J."/>
            <person name="Jorgensen L.N."/>
            <person name="Benslimane H."/>
            <person name="Strelkov S.E."/>
            <person name="Turner J."/>
            <person name="Liu Z."/>
            <person name="Moffat C.S."/>
        </authorList>
    </citation>
    <scope>NUCLEOTIDE SEQUENCE [LARGE SCALE GENOMIC DNA]</scope>
</reference>
<accession>A0A2W1EMT8</accession>
<keyword evidence="4" id="KW-1185">Reference proteome</keyword>
<dbReference type="InterPro" id="IPR011009">
    <property type="entry name" value="Kinase-like_dom_sf"/>
</dbReference>
<name>A0A2W1EMT8_9PLEO</name>
<evidence type="ECO:0000313" key="2">
    <source>
        <dbReference type="EMBL" id="KAI1508249.1"/>
    </source>
</evidence>
<dbReference type="Proteomes" id="UP000245464">
    <property type="component" value="Chromosome 5"/>
</dbReference>
<evidence type="ECO:0000313" key="3">
    <source>
        <dbReference type="Proteomes" id="UP000245464"/>
    </source>
</evidence>
<organism evidence="1 3">
    <name type="scientific">Pyrenophora tritici-repentis</name>
    <dbReference type="NCBI Taxonomy" id="45151"/>
    <lineage>
        <taxon>Eukaryota</taxon>
        <taxon>Fungi</taxon>
        <taxon>Dikarya</taxon>
        <taxon>Ascomycota</taxon>
        <taxon>Pezizomycotina</taxon>
        <taxon>Dothideomycetes</taxon>
        <taxon>Pleosporomycetidae</taxon>
        <taxon>Pleosporales</taxon>
        <taxon>Pleosporineae</taxon>
        <taxon>Pleosporaceae</taxon>
        <taxon>Pyrenophora</taxon>
    </lineage>
</organism>
<reference evidence="1 3" key="1">
    <citation type="journal article" date="2018" name="BMC Genomics">
        <title>Comparative genomics of the wheat fungal pathogen Pyrenophora tritici-repentis reveals chromosomal variations and genome plasticity.</title>
        <authorList>
            <person name="Moolhuijzen P."/>
            <person name="See P.T."/>
            <person name="Hane J.K."/>
            <person name="Shi G."/>
            <person name="Liu Z."/>
            <person name="Oliver R.P."/>
            <person name="Moffat C.S."/>
        </authorList>
    </citation>
    <scope>NUCLEOTIDE SEQUENCE [LARGE SCALE GENOMIC DNA]</scope>
    <source>
        <strain evidence="1">M4</strain>
    </source>
</reference>
<dbReference type="SUPFAM" id="SSF56112">
    <property type="entry name" value="Protein kinase-like (PK-like)"/>
    <property type="match status" value="1"/>
</dbReference>
<dbReference type="Gene3D" id="1.10.510.10">
    <property type="entry name" value="Transferase(Phosphotransferase) domain 1"/>
    <property type="match status" value="1"/>
</dbReference>
<reference evidence="2" key="2">
    <citation type="submission" date="2021-05" db="EMBL/GenBank/DDBJ databases">
        <authorList>
            <person name="Moolhuijzen P.M."/>
            <person name="Moffat C.S."/>
        </authorList>
    </citation>
    <scope>NUCLEOTIDE SEQUENCE</scope>
    <source>
        <strain evidence="2">86-124</strain>
    </source>
</reference>
<dbReference type="EMBL" id="NQIK02000005">
    <property type="protein sequence ID" value="KAF7570396.1"/>
    <property type="molecule type" value="Genomic_DNA"/>
</dbReference>
<protein>
    <submittedName>
        <fullName evidence="2">Serine/threonine protein kinase</fullName>
    </submittedName>
</protein>
<evidence type="ECO:0000313" key="4">
    <source>
        <dbReference type="Proteomes" id="UP000249757"/>
    </source>
</evidence>
<dbReference type="AlphaFoldDB" id="A0A2W1EMT8"/>
<proteinExistence type="predicted"/>
<keyword evidence="2" id="KW-0808">Transferase</keyword>